<accession>A0AAD7ULI2</accession>
<feature type="transmembrane region" description="Helical" evidence="1">
    <location>
        <begin position="6"/>
        <end position="28"/>
    </location>
</feature>
<keyword evidence="1" id="KW-1133">Transmembrane helix</keyword>
<evidence type="ECO:0000313" key="3">
    <source>
        <dbReference type="Proteomes" id="UP001230188"/>
    </source>
</evidence>
<evidence type="ECO:0000256" key="1">
    <source>
        <dbReference type="SAM" id="Phobius"/>
    </source>
</evidence>
<reference evidence="2" key="1">
    <citation type="submission" date="2023-01" db="EMBL/GenBank/DDBJ databases">
        <title>Metagenome sequencing of chrysophaentin producing Chrysophaeum taylorii.</title>
        <authorList>
            <person name="Davison J."/>
            <person name="Bewley C."/>
        </authorList>
    </citation>
    <scope>NUCLEOTIDE SEQUENCE</scope>
    <source>
        <strain evidence="2">NIES-1699</strain>
    </source>
</reference>
<dbReference type="Pfam" id="PF12077">
    <property type="entry name" value="DUF3556"/>
    <property type="match status" value="1"/>
</dbReference>
<gene>
    <name evidence="2" type="ORF">CTAYLR_009768</name>
</gene>
<dbReference type="EMBL" id="JAQMWT010000088">
    <property type="protein sequence ID" value="KAJ8610921.1"/>
    <property type="molecule type" value="Genomic_DNA"/>
</dbReference>
<feature type="transmembrane region" description="Helical" evidence="1">
    <location>
        <begin position="40"/>
        <end position="58"/>
    </location>
</feature>
<keyword evidence="3" id="KW-1185">Reference proteome</keyword>
<name>A0AAD7ULI2_9STRA</name>
<keyword evidence="1" id="KW-0812">Transmembrane</keyword>
<evidence type="ECO:0000313" key="2">
    <source>
        <dbReference type="EMBL" id="KAJ8610921.1"/>
    </source>
</evidence>
<comment type="caution">
    <text evidence="2">The sequence shown here is derived from an EMBL/GenBank/DDBJ whole genome shotgun (WGS) entry which is preliminary data.</text>
</comment>
<keyword evidence="1" id="KW-0472">Membrane</keyword>
<proteinExistence type="predicted"/>
<dbReference type="InterPro" id="IPR021941">
    <property type="entry name" value="DUF3556_TM"/>
</dbReference>
<sequence>MHLFIVSTLVIDVFVWNVCDLVWFFVLFSRLRNDDDDDDVPAPLLVVWLVAHACYAIYGHLVPDSMPYVVAHRHSAGNFSQGVLVVKKTAAEKLLNRHFATRATDYLLVHSVLFFDALVAHLRFDGLSNVDLVKQLAAVCGFEEGDCVLAWVGAFPSFVLEASRKLVDSARGVIKQGKYKAFDLMDPRYKNPSDIPKTNIPALVKKAD</sequence>
<dbReference type="Proteomes" id="UP001230188">
    <property type="component" value="Unassembled WGS sequence"/>
</dbReference>
<dbReference type="AlphaFoldDB" id="A0AAD7ULI2"/>
<organism evidence="2 3">
    <name type="scientific">Chrysophaeum taylorii</name>
    <dbReference type="NCBI Taxonomy" id="2483200"/>
    <lineage>
        <taxon>Eukaryota</taxon>
        <taxon>Sar</taxon>
        <taxon>Stramenopiles</taxon>
        <taxon>Ochrophyta</taxon>
        <taxon>Pelagophyceae</taxon>
        <taxon>Pelagomonadales</taxon>
        <taxon>Pelagomonadaceae</taxon>
        <taxon>Chrysophaeum</taxon>
    </lineage>
</organism>
<protein>
    <submittedName>
        <fullName evidence="2">Uncharacterized protein</fullName>
    </submittedName>
</protein>